<evidence type="ECO:0000313" key="6">
    <source>
        <dbReference type="Proteomes" id="UP000298438"/>
    </source>
</evidence>
<dbReference type="Pfam" id="PF00675">
    <property type="entry name" value="Peptidase_M16"/>
    <property type="match status" value="2"/>
</dbReference>
<feature type="chain" id="PRO_5021427805" evidence="2">
    <location>
        <begin position="19"/>
        <end position="944"/>
    </location>
</feature>
<keyword evidence="6" id="KW-1185">Reference proteome</keyword>
<reference evidence="5 6" key="1">
    <citation type="submission" date="2019-03" db="EMBL/GenBank/DDBJ databases">
        <title>Draft Genome Sequence of Massilia arenosa sp. nov., a Novel Massilia Species Isolated from a Sandy-loam Maize Soil.</title>
        <authorList>
            <person name="Raths R."/>
            <person name="Peta V."/>
            <person name="Bucking H."/>
        </authorList>
    </citation>
    <scope>NUCLEOTIDE SEQUENCE [LARGE SCALE GENOMIC DNA]</scope>
    <source>
        <strain evidence="5 6">MC02</strain>
    </source>
</reference>
<dbReference type="PANTHER" id="PTHR11851">
    <property type="entry name" value="METALLOPROTEASE"/>
    <property type="match status" value="1"/>
</dbReference>
<feature type="domain" description="Peptidase M16 N-terminal" evidence="3">
    <location>
        <begin position="481"/>
        <end position="621"/>
    </location>
</feature>
<evidence type="ECO:0000313" key="5">
    <source>
        <dbReference type="EMBL" id="TFW23028.1"/>
    </source>
</evidence>
<dbReference type="InterPro" id="IPR007863">
    <property type="entry name" value="Peptidase_M16_C"/>
</dbReference>
<sequence length="944" mass="104461">MHRLALLALPALVANAFAAAPAAPAKSRDVLPFKATEKTLPNGLKVIVVPTGFPNLVSVQIPVQTGSRNEIEPGKSGFAHFFEHMMFRGTKAYPPEKYQEIITRAGARQNAYTSDDLTNYHTTFAKDDLETVLKVEADRFQHLDYAEDDFKTESRAVLGEYNKNSANPFTKLFEVQRDAAFNTHTYKHTTMGFLKDIEDMPNQYAYSKVFFDRWYRPERTTVIIAGDVEPQKAIAMVEKYWGGWKHGTYKADVPTEPPAHGPIYKHVQWTSKTLPLVTVAFHAPAFSDKVKDQAALDMLLSLSFGRTSQLYKRLVQDEQKVDQLFDSVPNRVDPTLATIGARVKNPADALYVRDAILKTVAGLRDKPVPQQQLDDAKSAEKYGLIRSLDNTEAIASTLASFVHFNRSYGTLNNYFRVVDSLTPADLQAAARKYLTDENMVVTTLSSDALPAGIGTLPKLASFDAPAGSGKFDVLVQKSVLPQIRFKLTFAAGSAHDPVGKEGLAALTAAMVASAGSSERKIDEITKALFPLAGSFSELADKEMTTFTGSIHKDNWNQYLDIALPMLLSPGFREEDFRRLKDAQKNALQVDLKDNNEEEFGKERLQTDVFAGTPYAHPVLGTSKGLDAITLDDVKDFYRKAYAQGAVRVGISGDVSDAMVAQLKQALAKLPAGAGLPATTVPQAHQANGLEVDIIEKNTRATAISFGMPIAVTRSHPEYPALWLAKTWLGEHRASNSYLYQRIREARGMNYGDYAYIEAFPRGMFGFFPSANIGRKAQLFEVWIRPVAPENAHMALRIALTELGKLVDKGLTKEQFESTREYLMKNVFVMTATQDQQLGYALDAQWYGMPEYTSMMRTALSKMTVDDVNAAIRKHLSAKNLTVVMITKDAQGLKEKLVTDAFSPIKYDGNKPQALLDEDKAIGAMKLGIRPETVKITPASEVFAQ</sequence>
<protein>
    <submittedName>
        <fullName evidence="5">Insulinase family protein</fullName>
    </submittedName>
</protein>
<comment type="caution">
    <text evidence="5">The sequence shown here is derived from an EMBL/GenBank/DDBJ whole genome shotgun (WGS) entry which is preliminary data.</text>
</comment>
<proteinExistence type="inferred from homology"/>
<dbReference type="OrthoDB" id="9811314at2"/>
<dbReference type="InterPro" id="IPR050361">
    <property type="entry name" value="MPP/UQCRC_Complex"/>
</dbReference>
<dbReference type="SUPFAM" id="SSF63411">
    <property type="entry name" value="LuxS/MPP-like metallohydrolase"/>
    <property type="match status" value="4"/>
</dbReference>
<evidence type="ECO:0000256" key="2">
    <source>
        <dbReference type="SAM" id="SignalP"/>
    </source>
</evidence>
<evidence type="ECO:0000259" key="4">
    <source>
        <dbReference type="Pfam" id="PF05193"/>
    </source>
</evidence>
<accession>A0A4Y9SM19</accession>
<name>A0A4Y9SM19_9BURK</name>
<dbReference type="GO" id="GO:0046872">
    <property type="term" value="F:metal ion binding"/>
    <property type="evidence" value="ECO:0007669"/>
    <property type="project" value="InterPro"/>
</dbReference>
<dbReference type="EMBL" id="SPVF01000100">
    <property type="protein sequence ID" value="TFW23028.1"/>
    <property type="molecule type" value="Genomic_DNA"/>
</dbReference>
<dbReference type="Gene3D" id="3.30.830.10">
    <property type="entry name" value="Metalloenzyme, LuxS/M16 peptidase-like"/>
    <property type="match status" value="4"/>
</dbReference>
<feature type="domain" description="Peptidase M16 N-terminal" evidence="3">
    <location>
        <begin position="57"/>
        <end position="191"/>
    </location>
</feature>
<keyword evidence="2" id="KW-0732">Signal</keyword>
<organism evidence="5 6">
    <name type="scientific">Zemynaea arenosa</name>
    <dbReference type="NCBI Taxonomy" id="2561931"/>
    <lineage>
        <taxon>Bacteria</taxon>
        <taxon>Pseudomonadati</taxon>
        <taxon>Pseudomonadota</taxon>
        <taxon>Betaproteobacteria</taxon>
        <taxon>Burkholderiales</taxon>
        <taxon>Oxalobacteraceae</taxon>
        <taxon>Telluria group</taxon>
        <taxon>Zemynaea</taxon>
    </lineage>
</organism>
<dbReference type="InterPro" id="IPR011249">
    <property type="entry name" value="Metalloenz_LuxS/M16"/>
</dbReference>
<comment type="similarity">
    <text evidence="1">Belongs to the peptidase M16 family.</text>
</comment>
<dbReference type="InterPro" id="IPR011765">
    <property type="entry name" value="Pept_M16_N"/>
</dbReference>
<evidence type="ECO:0000256" key="1">
    <source>
        <dbReference type="ARBA" id="ARBA00007261"/>
    </source>
</evidence>
<evidence type="ECO:0000259" key="3">
    <source>
        <dbReference type="Pfam" id="PF00675"/>
    </source>
</evidence>
<dbReference type="Proteomes" id="UP000298438">
    <property type="component" value="Unassembled WGS sequence"/>
</dbReference>
<feature type="signal peptide" evidence="2">
    <location>
        <begin position="1"/>
        <end position="18"/>
    </location>
</feature>
<dbReference type="Pfam" id="PF05193">
    <property type="entry name" value="Peptidase_M16_C"/>
    <property type="match status" value="2"/>
</dbReference>
<feature type="domain" description="Peptidase M16 C-terminal" evidence="4">
    <location>
        <begin position="210"/>
        <end position="379"/>
    </location>
</feature>
<feature type="domain" description="Peptidase M16 C-terminal" evidence="4">
    <location>
        <begin position="628"/>
        <end position="820"/>
    </location>
</feature>
<dbReference type="AlphaFoldDB" id="A0A4Y9SM19"/>
<dbReference type="PANTHER" id="PTHR11851:SF49">
    <property type="entry name" value="MITOCHONDRIAL-PROCESSING PEPTIDASE SUBUNIT ALPHA"/>
    <property type="match status" value="1"/>
</dbReference>
<gene>
    <name evidence="5" type="ORF">E4L96_07220</name>
</gene>